<accession>A0ABU5E7P5</accession>
<dbReference type="EMBL" id="JAXCLW010000001">
    <property type="protein sequence ID" value="MDY0882331.1"/>
    <property type="molecule type" value="Genomic_DNA"/>
</dbReference>
<dbReference type="RefSeq" id="WP_320507355.1">
    <property type="nucleotide sequence ID" value="NZ_JAXCLW010000001.1"/>
</dbReference>
<sequence>MRQRNPALDEDSYFKFVFEGSFGGGPGENPRFVEVENSRGESVILGEWVETRDGLELRLAVRRVGGRLILQVPEYTDAGEWIEIDETDLPYEEPDREPDRRNVVHFRR</sequence>
<evidence type="ECO:0000313" key="2">
    <source>
        <dbReference type="Proteomes" id="UP001279642"/>
    </source>
</evidence>
<proteinExistence type="predicted"/>
<name>A0ABU5E7P5_9PROT</name>
<evidence type="ECO:0000313" key="1">
    <source>
        <dbReference type="EMBL" id="MDY0882331.1"/>
    </source>
</evidence>
<keyword evidence="2" id="KW-1185">Reference proteome</keyword>
<organism evidence="1 2">
    <name type="scientific">Dongia soli</name>
    <dbReference type="NCBI Taxonomy" id="600628"/>
    <lineage>
        <taxon>Bacteria</taxon>
        <taxon>Pseudomonadati</taxon>
        <taxon>Pseudomonadota</taxon>
        <taxon>Alphaproteobacteria</taxon>
        <taxon>Rhodospirillales</taxon>
        <taxon>Dongiaceae</taxon>
        <taxon>Dongia</taxon>
    </lineage>
</organism>
<dbReference type="Proteomes" id="UP001279642">
    <property type="component" value="Unassembled WGS sequence"/>
</dbReference>
<gene>
    <name evidence="1" type="ORF">SMD27_05725</name>
</gene>
<comment type="caution">
    <text evidence="1">The sequence shown here is derived from an EMBL/GenBank/DDBJ whole genome shotgun (WGS) entry which is preliminary data.</text>
</comment>
<reference evidence="1 2" key="1">
    <citation type="journal article" date="2016" name="Antonie Van Leeuwenhoek">
        <title>Dongia soli sp. nov., isolated from soil from Dokdo, Korea.</title>
        <authorList>
            <person name="Kim D.U."/>
            <person name="Lee H."/>
            <person name="Kim H."/>
            <person name="Kim S.G."/>
            <person name="Ka J.O."/>
        </authorList>
    </citation>
    <scope>NUCLEOTIDE SEQUENCE [LARGE SCALE GENOMIC DNA]</scope>
    <source>
        <strain evidence="1 2">D78</strain>
    </source>
</reference>
<protein>
    <submittedName>
        <fullName evidence="1">Uncharacterized protein</fullName>
    </submittedName>
</protein>